<accession>A0A9P7B1X3</accession>
<dbReference type="Gene3D" id="3.10.20.90">
    <property type="entry name" value="Phosphatidylinositol 3-kinase Catalytic Subunit, Chain A, domain 1"/>
    <property type="match status" value="1"/>
</dbReference>
<protein>
    <recommendedName>
        <fullName evidence="4">Ubiquitin-like domain-containing protein</fullName>
    </recommendedName>
</protein>
<feature type="compositionally biased region" description="Pro residues" evidence="1">
    <location>
        <begin position="43"/>
        <end position="52"/>
    </location>
</feature>
<reference evidence="2 3" key="1">
    <citation type="submission" date="2020-11" db="EMBL/GenBank/DDBJ databases">
        <title>Kefir isolates.</title>
        <authorList>
            <person name="Marcisauskas S."/>
            <person name="Kim Y."/>
            <person name="Blasche S."/>
        </authorList>
    </citation>
    <scope>NUCLEOTIDE SEQUENCE [LARGE SCALE GENOMIC DNA]</scope>
    <source>
        <strain evidence="2 3">KR</strain>
    </source>
</reference>
<name>A0A9P7B1X3_RHOMI</name>
<evidence type="ECO:0000313" key="2">
    <source>
        <dbReference type="EMBL" id="KAG0653954.1"/>
    </source>
</evidence>
<organism evidence="2 3">
    <name type="scientific">Rhodotorula mucilaginosa</name>
    <name type="common">Yeast</name>
    <name type="synonym">Rhodotorula rubra</name>
    <dbReference type="NCBI Taxonomy" id="5537"/>
    <lineage>
        <taxon>Eukaryota</taxon>
        <taxon>Fungi</taxon>
        <taxon>Dikarya</taxon>
        <taxon>Basidiomycota</taxon>
        <taxon>Pucciniomycotina</taxon>
        <taxon>Microbotryomycetes</taxon>
        <taxon>Sporidiobolales</taxon>
        <taxon>Sporidiobolaceae</taxon>
        <taxon>Rhodotorula</taxon>
    </lineage>
</organism>
<feature type="region of interest" description="Disordered" evidence="1">
    <location>
        <begin position="1"/>
        <end position="55"/>
    </location>
</feature>
<proteinExistence type="predicted"/>
<dbReference type="OrthoDB" id="10546723at2759"/>
<dbReference type="AlphaFoldDB" id="A0A9P7B1X3"/>
<comment type="caution">
    <text evidence="2">The sequence shown here is derived from an EMBL/GenBank/DDBJ whole genome shotgun (WGS) entry which is preliminary data.</text>
</comment>
<dbReference type="Proteomes" id="UP000777482">
    <property type="component" value="Unassembled WGS sequence"/>
</dbReference>
<feature type="compositionally biased region" description="Polar residues" evidence="1">
    <location>
        <begin position="28"/>
        <end position="37"/>
    </location>
</feature>
<dbReference type="EMBL" id="PUHQ01000167">
    <property type="protein sequence ID" value="KAG0653954.1"/>
    <property type="molecule type" value="Genomic_DNA"/>
</dbReference>
<sequence length="153" mass="16300">MSYASTPSAVGQAEASAVAVAAPVATERPTTASLSSRPTESEPLPPMQPPPAHSDVAAAVPEPIAMREATTPAATLVAIPASSRPNISHTAASKTRPEEEEDTDERLRLELLLVSGERMTLRCRPEERVAEVKQRIRKEWPVGTLSSSPGRRS</sequence>
<evidence type="ECO:0000256" key="1">
    <source>
        <dbReference type="SAM" id="MobiDB-lite"/>
    </source>
</evidence>
<feature type="region of interest" description="Disordered" evidence="1">
    <location>
        <begin position="77"/>
        <end position="104"/>
    </location>
</feature>
<keyword evidence="3" id="KW-1185">Reference proteome</keyword>
<feature type="compositionally biased region" description="Low complexity" evidence="1">
    <location>
        <begin position="9"/>
        <end position="25"/>
    </location>
</feature>
<evidence type="ECO:0000313" key="3">
    <source>
        <dbReference type="Proteomes" id="UP000777482"/>
    </source>
</evidence>
<evidence type="ECO:0008006" key="4">
    <source>
        <dbReference type="Google" id="ProtNLM"/>
    </source>
</evidence>
<gene>
    <name evidence="2" type="ORF">C6P46_002036</name>
</gene>
<feature type="compositionally biased region" description="Polar residues" evidence="1">
    <location>
        <begin position="83"/>
        <end position="93"/>
    </location>
</feature>